<reference evidence="5 6" key="1">
    <citation type="submission" date="2019-01" db="EMBL/GenBank/DDBJ databases">
        <title>Zoogloea oleivorans genome sequencing and assembly.</title>
        <authorList>
            <person name="Tancsics A."/>
            <person name="Farkas M."/>
            <person name="Kriszt B."/>
            <person name="Maroti G."/>
            <person name="Horvath B."/>
        </authorList>
    </citation>
    <scope>NUCLEOTIDE SEQUENCE [LARGE SCALE GENOMIC DNA]</scope>
    <source>
        <strain evidence="5 6">Buc</strain>
    </source>
</reference>
<evidence type="ECO:0000256" key="4">
    <source>
        <dbReference type="HAMAP-Rule" id="MF_01185"/>
    </source>
</evidence>
<dbReference type="EMBL" id="SDKK01000002">
    <property type="protein sequence ID" value="TYC61468.1"/>
    <property type="molecule type" value="Genomic_DNA"/>
</dbReference>
<comment type="subunit">
    <text evidence="4">Interacts with translational regulator CsrA and flagellin(s).</text>
</comment>
<keyword evidence="4" id="KW-0143">Chaperone</keyword>
<dbReference type="GO" id="GO:0044780">
    <property type="term" value="P:bacterial-type flagellum assembly"/>
    <property type="evidence" value="ECO:0007669"/>
    <property type="project" value="UniProtKB-UniRule"/>
</dbReference>
<evidence type="ECO:0000313" key="6">
    <source>
        <dbReference type="Proteomes" id="UP000389128"/>
    </source>
</evidence>
<dbReference type="SUPFAM" id="SSF141457">
    <property type="entry name" value="BH3618-like"/>
    <property type="match status" value="1"/>
</dbReference>
<protein>
    <recommendedName>
        <fullName evidence="4">Flagellar assembly factor FliW</fullName>
    </recommendedName>
</protein>
<dbReference type="HAMAP" id="MF_01185">
    <property type="entry name" value="FliW"/>
    <property type="match status" value="1"/>
</dbReference>
<name>A0A6C2D4N9_9RHOO</name>
<dbReference type="PANTHER" id="PTHR39190">
    <property type="entry name" value="FLAGELLAR ASSEMBLY FACTOR FLIW"/>
    <property type="match status" value="1"/>
</dbReference>
<dbReference type="NCBIfam" id="NF009792">
    <property type="entry name" value="PRK13284.1"/>
    <property type="match status" value="1"/>
</dbReference>
<accession>A0A6C2D4N9</accession>
<evidence type="ECO:0000256" key="1">
    <source>
        <dbReference type="ARBA" id="ARBA00022490"/>
    </source>
</evidence>
<organism evidence="5 6">
    <name type="scientific">Zoogloea oleivorans</name>
    <dbReference type="NCBI Taxonomy" id="1552750"/>
    <lineage>
        <taxon>Bacteria</taxon>
        <taxon>Pseudomonadati</taxon>
        <taxon>Pseudomonadota</taxon>
        <taxon>Betaproteobacteria</taxon>
        <taxon>Rhodocyclales</taxon>
        <taxon>Zoogloeaceae</taxon>
        <taxon>Zoogloea</taxon>
    </lineage>
</organism>
<dbReference type="RefSeq" id="WP_148577462.1">
    <property type="nucleotide sequence ID" value="NZ_SDKK01000002.1"/>
</dbReference>
<keyword evidence="5" id="KW-0282">Flagellum</keyword>
<dbReference type="Proteomes" id="UP000389128">
    <property type="component" value="Unassembled WGS sequence"/>
</dbReference>
<dbReference type="InterPro" id="IPR003775">
    <property type="entry name" value="Flagellar_assembly_factor_FliW"/>
</dbReference>
<dbReference type="OrthoDB" id="9801235at2"/>
<dbReference type="GO" id="GO:0006417">
    <property type="term" value="P:regulation of translation"/>
    <property type="evidence" value="ECO:0007669"/>
    <property type="project" value="UniProtKB-KW"/>
</dbReference>
<evidence type="ECO:0000256" key="3">
    <source>
        <dbReference type="ARBA" id="ARBA00022845"/>
    </source>
</evidence>
<proteinExistence type="inferred from homology"/>
<dbReference type="Gene3D" id="2.30.290.10">
    <property type="entry name" value="BH3618-like"/>
    <property type="match status" value="1"/>
</dbReference>
<keyword evidence="5" id="KW-0966">Cell projection</keyword>
<gene>
    <name evidence="4" type="primary">fliW</name>
    <name evidence="5" type="ORF">ETQ85_02025</name>
</gene>
<dbReference type="InterPro" id="IPR024046">
    <property type="entry name" value="Flagellar_assmbl_FliW_dom_sf"/>
</dbReference>
<dbReference type="GO" id="GO:0005737">
    <property type="term" value="C:cytoplasm"/>
    <property type="evidence" value="ECO:0007669"/>
    <property type="project" value="UniProtKB-SubCell"/>
</dbReference>
<keyword evidence="6" id="KW-1185">Reference proteome</keyword>
<keyword evidence="2 4" id="KW-1005">Bacterial flagellum biogenesis</keyword>
<comment type="caution">
    <text evidence="5">The sequence shown here is derived from an EMBL/GenBank/DDBJ whole genome shotgun (WGS) entry which is preliminary data.</text>
</comment>
<sequence>MKITSPIVGEVEVSSDRIIEFPAGLPGFEACRQFTLLHDEGSEAPQAFMLQSLNDPDVMFSVTTPDVLGLNYEFTLSDDEVAALQLTNPDDVSLLLIVRHNDAADSNPAESPVRANLMAPLVVNTTTRRGLQKVIGRVDTRVTLHAVA</sequence>
<dbReference type="PANTHER" id="PTHR39190:SF1">
    <property type="entry name" value="FLAGELLAR ASSEMBLY FACTOR FLIW"/>
    <property type="match status" value="1"/>
</dbReference>
<dbReference type="AlphaFoldDB" id="A0A6C2D4N9"/>
<comment type="subcellular location">
    <subcellularLocation>
        <location evidence="4">Cytoplasm</location>
    </subcellularLocation>
</comment>
<dbReference type="Pfam" id="PF02623">
    <property type="entry name" value="FliW"/>
    <property type="match status" value="1"/>
</dbReference>
<comment type="similarity">
    <text evidence="4">Belongs to the FliW family.</text>
</comment>
<evidence type="ECO:0000313" key="5">
    <source>
        <dbReference type="EMBL" id="TYC61468.1"/>
    </source>
</evidence>
<keyword evidence="1 4" id="KW-0963">Cytoplasm</keyword>
<keyword evidence="5" id="KW-0969">Cilium</keyword>
<evidence type="ECO:0000256" key="2">
    <source>
        <dbReference type="ARBA" id="ARBA00022795"/>
    </source>
</evidence>
<comment type="function">
    <text evidence="4">Acts as an anti-CsrA protein, binds CsrA and prevents it from repressing translation of its target genes, one of which is flagellin. Binds to flagellin and participates in the assembly of the flagellum.</text>
</comment>
<keyword evidence="3 4" id="KW-0810">Translation regulation</keyword>